<evidence type="ECO:0000313" key="2">
    <source>
        <dbReference type="EMBL" id="KAL1268708.1"/>
    </source>
</evidence>
<name>A0ABR3MVP4_9TELE</name>
<dbReference type="EMBL" id="JAYMGO010000009">
    <property type="protein sequence ID" value="KAL1268708.1"/>
    <property type="molecule type" value="Genomic_DNA"/>
</dbReference>
<protein>
    <submittedName>
        <fullName evidence="2">Uncharacterized protein</fullName>
    </submittedName>
</protein>
<gene>
    <name evidence="2" type="ORF">QQF64_034071</name>
</gene>
<feature type="compositionally biased region" description="Basic and acidic residues" evidence="1">
    <location>
        <begin position="47"/>
        <end position="57"/>
    </location>
</feature>
<accession>A0ABR3MVP4</accession>
<keyword evidence="3" id="KW-1185">Reference proteome</keyword>
<sequence>MPRKKGVSLKRSCPKRSEPDAMDVLNEGNINLANDTQGLSDLTYTGRDSEEREEETKAGPSSAAVADESDDDAGDTESAGEVKEDKERERVENNLLRPSK</sequence>
<feature type="compositionally biased region" description="Basic residues" evidence="1">
    <location>
        <begin position="1"/>
        <end position="14"/>
    </location>
</feature>
<comment type="caution">
    <text evidence="2">The sequence shown here is derived from an EMBL/GenBank/DDBJ whole genome shotgun (WGS) entry which is preliminary data.</text>
</comment>
<dbReference type="Proteomes" id="UP001558613">
    <property type="component" value="Unassembled WGS sequence"/>
</dbReference>
<evidence type="ECO:0000313" key="3">
    <source>
        <dbReference type="Proteomes" id="UP001558613"/>
    </source>
</evidence>
<feature type="region of interest" description="Disordered" evidence="1">
    <location>
        <begin position="1"/>
        <end position="100"/>
    </location>
</feature>
<feature type="compositionally biased region" description="Polar residues" evidence="1">
    <location>
        <begin position="28"/>
        <end position="43"/>
    </location>
</feature>
<organism evidence="2 3">
    <name type="scientific">Cirrhinus molitorella</name>
    <name type="common">mud carp</name>
    <dbReference type="NCBI Taxonomy" id="172907"/>
    <lineage>
        <taxon>Eukaryota</taxon>
        <taxon>Metazoa</taxon>
        <taxon>Chordata</taxon>
        <taxon>Craniata</taxon>
        <taxon>Vertebrata</taxon>
        <taxon>Euteleostomi</taxon>
        <taxon>Actinopterygii</taxon>
        <taxon>Neopterygii</taxon>
        <taxon>Teleostei</taxon>
        <taxon>Ostariophysi</taxon>
        <taxon>Cypriniformes</taxon>
        <taxon>Cyprinidae</taxon>
        <taxon>Labeoninae</taxon>
        <taxon>Labeonini</taxon>
        <taxon>Cirrhinus</taxon>
    </lineage>
</organism>
<proteinExistence type="predicted"/>
<evidence type="ECO:0000256" key="1">
    <source>
        <dbReference type="SAM" id="MobiDB-lite"/>
    </source>
</evidence>
<reference evidence="2 3" key="1">
    <citation type="submission" date="2023-09" db="EMBL/GenBank/DDBJ databases">
        <authorList>
            <person name="Wang M."/>
        </authorList>
    </citation>
    <scope>NUCLEOTIDE SEQUENCE [LARGE SCALE GENOMIC DNA]</scope>
    <source>
        <strain evidence="2">GT-2023</strain>
        <tissue evidence="2">Liver</tissue>
    </source>
</reference>
<feature type="compositionally biased region" description="Basic and acidic residues" evidence="1">
    <location>
        <begin position="80"/>
        <end position="92"/>
    </location>
</feature>